<evidence type="ECO:0000256" key="13">
    <source>
        <dbReference type="PIRSR" id="PIRSR001935-1"/>
    </source>
</evidence>
<dbReference type="GO" id="GO:0043066">
    <property type="term" value="P:negative regulation of apoptotic process"/>
    <property type="evidence" value="ECO:0007669"/>
    <property type="project" value="Ensembl"/>
</dbReference>
<dbReference type="GO" id="GO:0046427">
    <property type="term" value="P:positive regulation of receptor signaling pathway via JAK-STAT"/>
    <property type="evidence" value="ECO:0007669"/>
    <property type="project" value="Ensembl"/>
</dbReference>
<dbReference type="GO" id="GO:1902512">
    <property type="term" value="P:positive regulation of apoptotic DNA fragmentation"/>
    <property type="evidence" value="ECO:0007669"/>
    <property type="project" value="Ensembl"/>
</dbReference>
<dbReference type="GO" id="GO:0032722">
    <property type="term" value="P:positive regulation of chemokine production"/>
    <property type="evidence" value="ECO:0007669"/>
    <property type="project" value="Ensembl"/>
</dbReference>
<dbReference type="SUPFAM" id="SSF47266">
    <property type="entry name" value="4-helical cytokines"/>
    <property type="match status" value="1"/>
</dbReference>
<dbReference type="GO" id="GO:0045944">
    <property type="term" value="P:positive regulation of transcription by RNA polymerase II"/>
    <property type="evidence" value="ECO:0007669"/>
    <property type="project" value="Ensembl"/>
</dbReference>
<dbReference type="GO" id="GO:0042802">
    <property type="term" value="F:identical protein binding"/>
    <property type="evidence" value="ECO:0007669"/>
    <property type="project" value="Ensembl"/>
</dbReference>
<dbReference type="InterPro" id="IPR009079">
    <property type="entry name" value="4_helix_cytokine-like_core"/>
</dbReference>
<dbReference type="InterPro" id="IPR030474">
    <property type="entry name" value="IL-6/GCSF/MGF"/>
</dbReference>
<evidence type="ECO:0000256" key="11">
    <source>
        <dbReference type="ARBA" id="ARBA00023468"/>
    </source>
</evidence>
<dbReference type="GO" id="GO:0010573">
    <property type="term" value="P:vascular endothelial growth factor production"/>
    <property type="evidence" value="ECO:0007669"/>
    <property type="project" value="Ensembl"/>
</dbReference>
<dbReference type="GeneTree" id="ENSGT00390000000878"/>
<comment type="similarity">
    <text evidence="2">Belongs to the IL-6 superfamily.</text>
</comment>
<evidence type="ECO:0000256" key="7">
    <source>
        <dbReference type="ARBA" id="ARBA00022729"/>
    </source>
</evidence>
<dbReference type="GO" id="GO:0050871">
    <property type="term" value="P:positive regulation of B cell activation"/>
    <property type="evidence" value="ECO:0007669"/>
    <property type="project" value="Ensembl"/>
</dbReference>
<accession>A0A8C7B8Q6</accession>
<dbReference type="GO" id="GO:0048661">
    <property type="term" value="P:positive regulation of smooth muscle cell proliferation"/>
    <property type="evidence" value="ECO:0007669"/>
    <property type="project" value="Ensembl"/>
</dbReference>
<organism evidence="15 16">
    <name type="scientific">Neovison vison</name>
    <name type="common">American mink</name>
    <name type="synonym">Mustela vison</name>
    <dbReference type="NCBI Taxonomy" id="452646"/>
    <lineage>
        <taxon>Eukaryota</taxon>
        <taxon>Metazoa</taxon>
        <taxon>Chordata</taxon>
        <taxon>Craniata</taxon>
        <taxon>Vertebrata</taxon>
        <taxon>Euteleostomi</taxon>
        <taxon>Mammalia</taxon>
        <taxon>Eutheria</taxon>
        <taxon>Laurasiatheria</taxon>
        <taxon>Carnivora</taxon>
        <taxon>Caniformia</taxon>
        <taxon>Musteloidea</taxon>
        <taxon>Mustelidae</taxon>
        <taxon>Mustelinae</taxon>
        <taxon>Neogale</taxon>
    </lineage>
</organism>
<dbReference type="InterPro" id="IPR003574">
    <property type="entry name" value="IL-6-like"/>
</dbReference>
<dbReference type="InterPro" id="IPR030473">
    <property type="entry name" value="IL6/GCSF/MGF_CS"/>
</dbReference>
<evidence type="ECO:0000256" key="8">
    <source>
        <dbReference type="ARBA" id="ARBA00023030"/>
    </source>
</evidence>
<dbReference type="GO" id="GO:1902895">
    <property type="term" value="P:positive regulation of miRNA transcription"/>
    <property type="evidence" value="ECO:0007669"/>
    <property type="project" value="Ensembl"/>
</dbReference>
<dbReference type="PANTHER" id="PTHR48494">
    <property type="entry name" value="INTERLEUKIN-6"/>
    <property type="match status" value="1"/>
</dbReference>
<dbReference type="GO" id="GO:0005125">
    <property type="term" value="F:cytokine activity"/>
    <property type="evidence" value="ECO:0007669"/>
    <property type="project" value="UniProtKB-KW"/>
</dbReference>
<dbReference type="GO" id="GO:0002675">
    <property type="term" value="P:positive regulation of acute inflammatory response"/>
    <property type="evidence" value="ECO:0007669"/>
    <property type="project" value="Ensembl"/>
</dbReference>
<evidence type="ECO:0000256" key="3">
    <source>
        <dbReference type="ARBA" id="ARBA00019464"/>
    </source>
</evidence>
<dbReference type="GO" id="GO:0090091">
    <property type="term" value="P:positive regulation of extracellular matrix disassembly"/>
    <property type="evidence" value="ECO:0007669"/>
    <property type="project" value="Ensembl"/>
</dbReference>
<evidence type="ECO:0000256" key="9">
    <source>
        <dbReference type="ARBA" id="ARBA00023157"/>
    </source>
</evidence>
<dbReference type="GO" id="GO:0032733">
    <property type="term" value="P:positive regulation of interleukin-10 production"/>
    <property type="evidence" value="ECO:0007669"/>
    <property type="project" value="Ensembl"/>
</dbReference>
<evidence type="ECO:0000256" key="5">
    <source>
        <dbReference type="ARBA" id="ARBA00022514"/>
    </source>
</evidence>
<dbReference type="Proteomes" id="UP000694425">
    <property type="component" value="Unplaced"/>
</dbReference>
<dbReference type="GO" id="GO:0001781">
    <property type="term" value="P:neutrophil apoptotic process"/>
    <property type="evidence" value="ECO:0007669"/>
    <property type="project" value="Ensembl"/>
</dbReference>
<dbReference type="GO" id="GO:0043410">
    <property type="term" value="P:positive regulation of MAPK cascade"/>
    <property type="evidence" value="ECO:0007669"/>
    <property type="project" value="Ensembl"/>
</dbReference>
<dbReference type="GO" id="GO:1901731">
    <property type="term" value="P:positive regulation of platelet aggregation"/>
    <property type="evidence" value="ECO:0007669"/>
    <property type="project" value="Ensembl"/>
</dbReference>
<reference evidence="15" key="2">
    <citation type="submission" date="2025-09" db="UniProtKB">
        <authorList>
            <consortium name="Ensembl"/>
        </authorList>
    </citation>
    <scope>IDENTIFICATION</scope>
</reference>
<dbReference type="GO" id="GO:0010718">
    <property type="term" value="P:positive regulation of epithelial to mesenchymal transition"/>
    <property type="evidence" value="ECO:0007669"/>
    <property type="project" value="Ensembl"/>
</dbReference>
<dbReference type="PRINTS" id="PR00434">
    <property type="entry name" value="INTERLEUKIN6"/>
</dbReference>
<dbReference type="PROSITE" id="PS00254">
    <property type="entry name" value="INTERLEUKIN_6"/>
    <property type="match status" value="1"/>
</dbReference>
<dbReference type="GO" id="GO:0070102">
    <property type="term" value="P:interleukin-6-mediated signaling pathway"/>
    <property type="evidence" value="ECO:0007669"/>
    <property type="project" value="Ensembl"/>
</dbReference>
<dbReference type="GO" id="GO:0060252">
    <property type="term" value="P:positive regulation of glial cell proliferation"/>
    <property type="evidence" value="ECO:0007669"/>
    <property type="project" value="Ensembl"/>
</dbReference>
<sequence>MSQGPSLTSHQRAHQERKREIHLPSRTSAMNSLSTSAFSPVAFSLGLLLVMATAFPTPGPLGGDSKDDGTSNRPPLTSADKMEDFIRFILGKISALKKEMCEKYNKCEDNKEALAENNLNLPKLAEKDKCFQSQFNQETCMTRITTGLQEFQIHLKYLEANYEGNKNNAHSVYISTKHLLQKLRPMNQVEVTTPNPTTDSSLQALFKSQDKWLKHVTIHLILRSLEDFLQFSLRAIRIM</sequence>
<dbReference type="GO" id="GO:0007259">
    <property type="term" value="P:cell surface receptor signaling pathway via JAK-STAT"/>
    <property type="evidence" value="ECO:0007669"/>
    <property type="project" value="Ensembl"/>
</dbReference>
<dbReference type="GO" id="GO:0032755">
    <property type="term" value="P:positive regulation of interleukin-6 production"/>
    <property type="evidence" value="ECO:0007669"/>
    <property type="project" value="Ensembl"/>
</dbReference>
<keyword evidence="8" id="KW-0339">Growth factor</keyword>
<dbReference type="Ensembl" id="ENSNVIT00000019805.1">
    <property type="protein sequence ID" value="ENSNVIP00000016980.1"/>
    <property type="gene ID" value="ENSNVIG00000013327.1"/>
</dbReference>
<comment type="function">
    <text evidence="12">IL6 is a potent inducer of the acute phase response. Rapid production of IL6 contributes to host defense during infection and tissue injury, but excessive IL6 synthesis is involved in disease pathology. In the innate immune response, is synthesized by myeloid cells, such as macrophages and dendritic cells, upon recognition of pathogens through toll-like receptors (TLRs) at the site of infection or tissue injury. In the adaptive immune response, is required for the differentiation of B cells into immunoglobulin-secreting cells. Plays a major role in the differentiation of CD4(+) T cell subsets. Essential factor for the development of T follicular helper (Tfh) cells that are required for the induction of germinal-center formation. Required to drive naive CD4(+) T cells to the Th17 lineage. Also required for proliferation of myeloma cells and the survival of plasmablast cells.</text>
</comment>
<dbReference type="GO" id="GO:0051607">
    <property type="term" value="P:defense response to virus"/>
    <property type="evidence" value="ECO:0007669"/>
    <property type="project" value="Ensembl"/>
</dbReference>
<dbReference type="GO" id="GO:0032731">
    <property type="term" value="P:positive regulation of interleukin-1 beta production"/>
    <property type="evidence" value="ECO:0007669"/>
    <property type="project" value="Ensembl"/>
</dbReference>
<feature type="region of interest" description="Disordered" evidence="14">
    <location>
        <begin position="1"/>
        <end position="28"/>
    </location>
</feature>
<evidence type="ECO:0000313" key="16">
    <source>
        <dbReference type="Proteomes" id="UP000694425"/>
    </source>
</evidence>
<name>A0A8C7B8Q6_NEOVI</name>
<dbReference type="AlphaFoldDB" id="A0A8C7B8Q6"/>
<dbReference type="GO" id="GO:1904996">
    <property type="term" value="P:positive regulation of leukocyte adhesion to vascular endothelial cell"/>
    <property type="evidence" value="ECO:0007669"/>
    <property type="project" value="Ensembl"/>
</dbReference>
<dbReference type="Pfam" id="PF00489">
    <property type="entry name" value="IL6"/>
    <property type="match status" value="1"/>
</dbReference>
<keyword evidence="7" id="KW-0732">Signal</keyword>
<protein>
    <recommendedName>
        <fullName evidence="3">Interleukin-6</fullName>
    </recommendedName>
</protein>
<dbReference type="GO" id="GO:0051384">
    <property type="term" value="P:response to glucocorticoid"/>
    <property type="evidence" value="ECO:0007669"/>
    <property type="project" value="Ensembl"/>
</dbReference>
<feature type="disulfide bond" evidence="13">
    <location>
        <begin position="130"/>
        <end position="140"/>
    </location>
</feature>
<evidence type="ECO:0000256" key="6">
    <source>
        <dbReference type="ARBA" id="ARBA00022525"/>
    </source>
</evidence>
<dbReference type="GO" id="GO:0045727">
    <property type="term" value="P:positive regulation of translation"/>
    <property type="evidence" value="ECO:0007669"/>
    <property type="project" value="Ensembl"/>
</dbReference>
<feature type="compositionally biased region" description="Basic and acidic residues" evidence="14">
    <location>
        <begin position="13"/>
        <end position="23"/>
    </location>
</feature>
<dbReference type="GO" id="GO:0032760">
    <property type="term" value="P:positive regulation of tumor necrosis factor production"/>
    <property type="evidence" value="ECO:0007669"/>
    <property type="project" value="Ensembl"/>
</dbReference>
<evidence type="ECO:0000256" key="1">
    <source>
        <dbReference type="ARBA" id="ARBA00004613"/>
    </source>
</evidence>
<dbReference type="GO" id="GO:0005615">
    <property type="term" value="C:extracellular space"/>
    <property type="evidence" value="ECO:0007669"/>
    <property type="project" value="UniProtKB-KW"/>
</dbReference>
<keyword evidence="9 13" id="KW-1015">Disulfide bond</keyword>
<evidence type="ECO:0000256" key="10">
    <source>
        <dbReference type="ARBA" id="ARBA00023441"/>
    </source>
</evidence>
<dbReference type="GO" id="GO:0071222">
    <property type="term" value="P:cellular response to lipopolysaccharide"/>
    <property type="evidence" value="ECO:0007669"/>
    <property type="project" value="Ensembl"/>
</dbReference>
<feature type="disulfide bond" evidence="13">
    <location>
        <begin position="101"/>
        <end position="107"/>
    </location>
</feature>
<dbReference type="GO" id="GO:0070092">
    <property type="term" value="P:regulation of glucagon secretion"/>
    <property type="evidence" value="ECO:0007669"/>
    <property type="project" value="Ensembl"/>
</dbReference>
<dbReference type="GO" id="GO:0006953">
    <property type="term" value="P:acute-phase response"/>
    <property type="evidence" value="ECO:0007669"/>
    <property type="project" value="UniProtKB-KW"/>
</dbReference>
<dbReference type="GO" id="GO:2000635">
    <property type="term" value="P:negative regulation of primary miRNA processing"/>
    <property type="evidence" value="ECO:0007669"/>
    <property type="project" value="Ensembl"/>
</dbReference>
<comment type="subunit">
    <text evidence="11">Component of a hexamer of two molecules each of IL6, IL6R and IL6ST; first binds to IL6R to associate with the signaling subunit IL6ST. Interacts with IL6R (via the N-terminal ectodomain); this interaction may be affected by IL6R-binding with SORL1, hence decreasing IL6 cis signaling. Interacts with SORL1 (via the N-terminal ectodomain); this interaction leads to IL6 internalization and lysosomal degradation. May form a trimeric complex with the soluble SORL1 ectodomain and soluble IL6R receptor; this interaction might stabilize circulating IL6, hence promoting IL6 trans signaling.</text>
</comment>
<dbReference type="GO" id="GO:0042102">
    <property type="term" value="P:positive regulation of T cell proliferation"/>
    <property type="evidence" value="ECO:0007669"/>
    <property type="project" value="Ensembl"/>
</dbReference>
<dbReference type="GO" id="GO:1900017">
    <property type="term" value="P:positive regulation of cytokine production involved in inflammatory response"/>
    <property type="evidence" value="ECO:0007669"/>
    <property type="project" value="Ensembl"/>
</dbReference>
<keyword evidence="6" id="KW-0964">Secreted</keyword>
<keyword evidence="4" id="KW-0011">Acute phase</keyword>
<dbReference type="GO" id="GO:0042593">
    <property type="term" value="P:glucose homeostasis"/>
    <property type="evidence" value="ECO:0007669"/>
    <property type="project" value="Ensembl"/>
</dbReference>
<dbReference type="GO" id="GO:0002384">
    <property type="term" value="P:hepatic immune response"/>
    <property type="evidence" value="ECO:0007669"/>
    <property type="project" value="Ensembl"/>
</dbReference>
<evidence type="ECO:0000256" key="14">
    <source>
        <dbReference type="SAM" id="MobiDB-lite"/>
    </source>
</evidence>
<evidence type="ECO:0000256" key="4">
    <source>
        <dbReference type="ARBA" id="ARBA00022486"/>
    </source>
</evidence>
<dbReference type="GO" id="GO:0070301">
    <property type="term" value="P:cellular response to hydrogen peroxide"/>
    <property type="evidence" value="ECO:0007669"/>
    <property type="project" value="Ensembl"/>
</dbReference>
<proteinExistence type="inferred from homology"/>
<dbReference type="SMART" id="SM00126">
    <property type="entry name" value="IL6"/>
    <property type="match status" value="1"/>
</dbReference>
<evidence type="ECO:0000256" key="2">
    <source>
        <dbReference type="ARBA" id="ARBA00007432"/>
    </source>
</evidence>
<dbReference type="PANTHER" id="PTHR48494:SF1">
    <property type="entry name" value="INTERLEUKIN-6"/>
    <property type="match status" value="1"/>
</dbReference>
<comment type="subcellular location">
    <subcellularLocation>
        <location evidence="1">Secreted</location>
    </subcellularLocation>
</comment>
<dbReference type="GO" id="GO:0043065">
    <property type="term" value="P:positive regulation of apoptotic process"/>
    <property type="evidence" value="ECO:0007669"/>
    <property type="project" value="Ensembl"/>
</dbReference>
<dbReference type="GO" id="GO:0032966">
    <property type="term" value="P:negative regulation of collagen biosynthetic process"/>
    <property type="evidence" value="ECO:0007669"/>
    <property type="project" value="Ensembl"/>
</dbReference>
<reference evidence="15" key="1">
    <citation type="submission" date="2025-08" db="UniProtKB">
        <authorList>
            <consortium name="Ensembl"/>
        </authorList>
    </citation>
    <scope>IDENTIFICATION</scope>
</reference>
<feature type="compositionally biased region" description="Polar residues" evidence="14">
    <location>
        <begin position="1"/>
        <end position="10"/>
    </location>
</feature>
<dbReference type="PIRSF" id="PIRSF001935">
    <property type="entry name" value="IL6_MGF_GCSF"/>
    <property type="match status" value="1"/>
</dbReference>
<keyword evidence="16" id="KW-1185">Reference proteome</keyword>
<dbReference type="GO" id="GO:0002639">
    <property type="term" value="P:positive regulation of immunoglobulin production"/>
    <property type="evidence" value="ECO:0007669"/>
    <property type="project" value="Ensembl"/>
</dbReference>
<dbReference type="Gene3D" id="1.20.1250.10">
    <property type="match status" value="1"/>
</dbReference>
<dbReference type="PRINTS" id="PR00433">
    <property type="entry name" value="IL6GCSFMGF"/>
</dbReference>
<comment type="function">
    <text evidence="10">Cytokine with a wide variety of biological functions in immunity, tissue regeneration, and metabolism. Binds to IL6R, then the complex associates to the signaling subunit IL6ST/gp130 to trigger the intracellular IL6-signaling pathway. The interaction with the membrane-bound IL6R and IL6ST stimulates 'classic signaling', whereas the binding of IL6 and soluble IL6R to IL6ST stimulates 'trans-signaling'. Alternatively, 'cluster signaling' occurs when membrane-bound IL6:IL6R complexes on transmitter cells activate IL6ST receptors on neighboring receiver cells.</text>
</comment>
<evidence type="ECO:0000313" key="15">
    <source>
        <dbReference type="Ensembl" id="ENSNVIP00000016980.1"/>
    </source>
</evidence>
<dbReference type="GO" id="GO:0008083">
    <property type="term" value="F:growth factor activity"/>
    <property type="evidence" value="ECO:0007669"/>
    <property type="project" value="UniProtKB-KW"/>
</dbReference>
<dbReference type="FunFam" id="1.20.1250.10:FF:000006">
    <property type="entry name" value="Interleukin-6"/>
    <property type="match status" value="1"/>
</dbReference>
<dbReference type="GO" id="GO:0005138">
    <property type="term" value="F:interleukin-6 receptor binding"/>
    <property type="evidence" value="ECO:0007669"/>
    <property type="project" value="Ensembl"/>
</dbReference>
<keyword evidence="5" id="KW-0202">Cytokine</keyword>
<evidence type="ECO:0000256" key="12">
    <source>
        <dbReference type="ARBA" id="ARBA00045758"/>
    </source>
</evidence>
<dbReference type="GO" id="GO:0005896">
    <property type="term" value="C:interleukin-6 receptor complex"/>
    <property type="evidence" value="ECO:0007669"/>
    <property type="project" value="Ensembl"/>
</dbReference>
<dbReference type="GO" id="GO:0032757">
    <property type="term" value="P:positive regulation of interleukin-8 production"/>
    <property type="evidence" value="ECO:0007669"/>
    <property type="project" value="Ensembl"/>
</dbReference>
<dbReference type="GO" id="GO:0010575">
    <property type="term" value="P:positive regulation of vascular endothelial growth factor production"/>
    <property type="evidence" value="ECO:0007669"/>
    <property type="project" value="Ensembl"/>
</dbReference>
<dbReference type="GO" id="GO:0090594">
    <property type="term" value="P:inflammatory response to wounding"/>
    <property type="evidence" value="ECO:0007669"/>
    <property type="project" value="Ensembl"/>
</dbReference>
<dbReference type="GO" id="GO:0031175">
    <property type="term" value="P:neuron projection development"/>
    <property type="evidence" value="ECO:0007669"/>
    <property type="project" value="Ensembl"/>
</dbReference>
<dbReference type="GO" id="GO:0050796">
    <property type="term" value="P:regulation of insulin secretion"/>
    <property type="evidence" value="ECO:0007669"/>
    <property type="project" value="Ensembl"/>
</dbReference>